<evidence type="ECO:0000256" key="3">
    <source>
        <dbReference type="ARBA" id="ARBA00023163"/>
    </source>
</evidence>
<evidence type="ECO:0000259" key="4">
    <source>
        <dbReference type="PROSITE" id="PS51063"/>
    </source>
</evidence>
<evidence type="ECO:0000313" key="6">
    <source>
        <dbReference type="Proteomes" id="UP000321250"/>
    </source>
</evidence>
<dbReference type="SMART" id="SM00419">
    <property type="entry name" value="HTH_CRP"/>
    <property type="match status" value="1"/>
</dbReference>
<dbReference type="InterPro" id="IPR012318">
    <property type="entry name" value="HTH_CRP"/>
</dbReference>
<evidence type="ECO:0000256" key="2">
    <source>
        <dbReference type="ARBA" id="ARBA00023125"/>
    </source>
</evidence>
<protein>
    <submittedName>
        <fullName evidence="5">Crp/Fnr family transcriptional regulator</fullName>
    </submittedName>
</protein>
<dbReference type="Pfam" id="PF00027">
    <property type="entry name" value="cNMP_binding"/>
    <property type="match status" value="1"/>
</dbReference>
<comment type="caution">
    <text evidence="5">The sequence shown here is derived from an EMBL/GenBank/DDBJ whole genome shotgun (WGS) entry which is preliminary data.</text>
</comment>
<dbReference type="OrthoDB" id="6155297at2"/>
<feature type="domain" description="HTH crp-type" evidence="4">
    <location>
        <begin position="145"/>
        <end position="219"/>
    </location>
</feature>
<dbReference type="AlphaFoldDB" id="A0A5C6UAP2"/>
<dbReference type="SUPFAM" id="SSF46785">
    <property type="entry name" value="Winged helix' DNA-binding domain"/>
    <property type="match status" value="1"/>
</dbReference>
<name>A0A5C6UAP2_9SPHN</name>
<dbReference type="PROSITE" id="PS51063">
    <property type="entry name" value="HTH_CRP_2"/>
    <property type="match status" value="1"/>
</dbReference>
<dbReference type="SUPFAM" id="SSF51206">
    <property type="entry name" value="cAMP-binding domain-like"/>
    <property type="match status" value="1"/>
</dbReference>
<proteinExistence type="predicted"/>
<dbReference type="InterPro" id="IPR036390">
    <property type="entry name" value="WH_DNA-bd_sf"/>
</dbReference>
<reference evidence="5 6" key="1">
    <citation type="journal article" date="2013" name="Antonie Van Leeuwenhoek">
        <title>Sphingomonas ginsenosidivorax sp. nov., with the ability to transform ginsenosides.</title>
        <authorList>
            <person name="Jin X.F."/>
            <person name="Kim J.K."/>
            <person name="Liu Q.M."/>
            <person name="Kang M.S."/>
            <person name="He D."/>
            <person name="Jin F.X."/>
            <person name="Kim S.C."/>
            <person name="Im W.T."/>
        </authorList>
    </citation>
    <scope>NUCLEOTIDE SEQUENCE [LARGE SCALE GENOMIC DNA]</scope>
    <source>
        <strain evidence="5 6">KHI67</strain>
    </source>
</reference>
<dbReference type="GO" id="GO:0003677">
    <property type="term" value="F:DNA binding"/>
    <property type="evidence" value="ECO:0007669"/>
    <property type="project" value="UniProtKB-KW"/>
</dbReference>
<dbReference type="InterPro" id="IPR036388">
    <property type="entry name" value="WH-like_DNA-bd_sf"/>
</dbReference>
<dbReference type="InterPro" id="IPR014710">
    <property type="entry name" value="RmlC-like_jellyroll"/>
</dbReference>
<dbReference type="CDD" id="cd00038">
    <property type="entry name" value="CAP_ED"/>
    <property type="match status" value="1"/>
</dbReference>
<dbReference type="InterPro" id="IPR000595">
    <property type="entry name" value="cNMP-bd_dom"/>
</dbReference>
<dbReference type="Pfam" id="PF13545">
    <property type="entry name" value="HTH_Crp_2"/>
    <property type="match status" value="1"/>
</dbReference>
<dbReference type="Proteomes" id="UP000321250">
    <property type="component" value="Unassembled WGS sequence"/>
</dbReference>
<dbReference type="Gene3D" id="2.60.120.10">
    <property type="entry name" value="Jelly Rolls"/>
    <property type="match status" value="1"/>
</dbReference>
<keyword evidence="6" id="KW-1185">Reference proteome</keyword>
<evidence type="ECO:0000256" key="1">
    <source>
        <dbReference type="ARBA" id="ARBA00023015"/>
    </source>
</evidence>
<keyword evidence="3" id="KW-0804">Transcription</keyword>
<dbReference type="EMBL" id="VOQR01000001">
    <property type="protein sequence ID" value="TXC69794.1"/>
    <property type="molecule type" value="Genomic_DNA"/>
</dbReference>
<dbReference type="RefSeq" id="WP_147079388.1">
    <property type="nucleotide sequence ID" value="NZ_VOQR01000001.1"/>
</dbReference>
<dbReference type="GO" id="GO:0006355">
    <property type="term" value="P:regulation of DNA-templated transcription"/>
    <property type="evidence" value="ECO:0007669"/>
    <property type="project" value="InterPro"/>
</dbReference>
<accession>A0A5C6UAP2</accession>
<gene>
    <name evidence="5" type="ORF">FSB78_01600</name>
</gene>
<evidence type="ECO:0000313" key="5">
    <source>
        <dbReference type="EMBL" id="TXC69794.1"/>
    </source>
</evidence>
<keyword evidence="2" id="KW-0238">DNA-binding</keyword>
<organism evidence="5 6">
    <name type="scientific">Sphingomonas ginsenosidivorax</name>
    <dbReference type="NCBI Taxonomy" id="862135"/>
    <lineage>
        <taxon>Bacteria</taxon>
        <taxon>Pseudomonadati</taxon>
        <taxon>Pseudomonadota</taxon>
        <taxon>Alphaproteobacteria</taxon>
        <taxon>Sphingomonadales</taxon>
        <taxon>Sphingomonadaceae</taxon>
        <taxon>Sphingomonas</taxon>
    </lineage>
</organism>
<dbReference type="Gene3D" id="1.10.10.10">
    <property type="entry name" value="Winged helix-like DNA-binding domain superfamily/Winged helix DNA-binding domain"/>
    <property type="match status" value="1"/>
</dbReference>
<dbReference type="InterPro" id="IPR018490">
    <property type="entry name" value="cNMP-bd_dom_sf"/>
</dbReference>
<keyword evidence="1" id="KW-0805">Transcription regulation</keyword>
<sequence>MQTEKFLLGRGREDLSDDEKRVIEDSIATVRTLPGRTRLIRAGERVEHSTLLLEGFICRYMDDREGQRQLVAVHVPGDFVDLHGFPMKYLDHDIATLGPVKVATFEHDTLTTITERFPHLTRMLWFSTLLDAAMHREWIFRLGRLGAEGRLAHLFCELNVRLGMVGLARDGVFALPMTQPDLAEACGITGVHVNRVLRGLRERGALTFKANEVRILDRKALEAIGEFESDYLYVNRTA</sequence>